<evidence type="ECO:0000256" key="10">
    <source>
        <dbReference type="ARBA" id="ARBA00023310"/>
    </source>
</evidence>
<protein>
    <recommendedName>
        <fullName evidence="11">F-ATPase protein 6</fullName>
    </recommendedName>
</protein>
<evidence type="ECO:0000256" key="1">
    <source>
        <dbReference type="ARBA" id="ARBA00004141"/>
    </source>
</evidence>
<name>A0A7S3PRX8_9STRA</name>
<keyword evidence="3" id="KW-0813">Transport</keyword>
<reference evidence="13" key="1">
    <citation type="submission" date="2021-01" db="EMBL/GenBank/DDBJ databases">
        <authorList>
            <person name="Corre E."/>
            <person name="Pelletier E."/>
            <person name="Niang G."/>
            <person name="Scheremetjew M."/>
            <person name="Finn R."/>
            <person name="Kale V."/>
            <person name="Holt S."/>
            <person name="Cochrane G."/>
            <person name="Meng A."/>
            <person name="Brown T."/>
            <person name="Cohen L."/>
        </authorList>
    </citation>
    <scope>NUCLEOTIDE SEQUENCE</scope>
    <source>
        <strain evidence="13">GSBS06</strain>
    </source>
</reference>
<sequence length="127" mass="13864">MVWVGKLVLGLRNHGLTLFGMFIPGGAPFAMVPFFVFVELIGFLIPMVSLAVRLFANLCAGHILLKVLFGFCWTMMMSGGVLFVAHFVPLLVLFLLLGLETAVALIQAYVFTLLTVLYIGDCEKGGH</sequence>
<evidence type="ECO:0000256" key="9">
    <source>
        <dbReference type="ARBA" id="ARBA00023136"/>
    </source>
</evidence>
<gene>
    <name evidence="13" type="ORF">ASTO00021_LOCUS18427</name>
</gene>
<keyword evidence="10" id="KW-0066">ATP synthesis</keyword>
<accession>A0A7S3PRX8</accession>
<dbReference type="PROSITE" id="PS00449">
    <property type="entry name" value="ATPASE_A"/>
    <property type="match status" value="1"/>
</dbReference>
<feature type="transmembrane region" description="Helical" evidence="12">
    <location>
        <begin position="63"/>
        <end position="85"/>
    </location>
</feature>
<keyword evidence="5 12" id="KW-0812">Transmembrane</keyword>
<evidence type="ECO:0000256" key="3">
    <source>
        <dbReference type="ARBA" id="ARBA00022448"/>
    </source>
</evidence>
<dbReference type="InterPro" id="IPR035908">
    <property type="entry name" value="F0_ATP_A_sf"/>
</dbReference>
<evidence type="ECO:0000313" key="13">
    <source>
        <dbReference type="EMBL" id="CAE0448463.1"/>
    </source>
</evidence>
<comment type="subcellular location">
    <subcellularLocation>
        <location evidence="1">Membrane</location>
        <topology evidence="1">Multi-pass membrane protein</topology>
    </subcellularLocation>
</comment>
<dbReference type="NCBIfam" id="TIGR01131">
    <property type="entry name" value="ATP_synt_6_or_A"/>
    <property type="match status" value="1"/>
</dbReference>
<evidence type="ECO:0000256" key="12">
    <source>
        <dbReference type="SAM" id="Phobius"/>
    </source>
</evidence>
<dbReference type="SUPFAM" id="SSF81336">
    <property type="entry name" value="F1F0 ATP synthase subunit A"/>
    <property type="match status" value="1"/>
</dbReference>
<organism evidence="13">
    <name type="scientific">Aplanochytrium stocchinoi</name>
    <dbReference type="NCBI Taxonomy" id="215587"/>
    <lineage>
        <taxon>Eukaryota</taxon>
        <taxon>Sar</taxon>
        <taxon>Stramenopiles</taxon>
        <taxon>Bigyra</taxon>
        <taxon>Labyrinthulomycetes</taxon>
        <taxon>Thraustochytrida</taxon>
        <taxon>Thraustochytriidae</taxon>
        <taxon>Aplanochytrium</taxon>
    </lineage>
</organism>
<proteinExistence type="inferred from homology"/>
<dbReference type="InterPro" id="IPR023011">
    <property type="entry name" value="ATP_synth_F0_asu_AS"/>
</dbReference>
<dbReference type="AlphaFoldDB" id="A0A7S3PRX8"/>
<evidence type="ECO:0000256" key="4">
    <source>
        <dbReference type="ARBA" id="ARBA00022547"/>
    </source>
</evidence>
<feature type="transmembrane region" description="Helical" evidence="12">
    <location>
        <begin position="91"/>
        <end position="119"/>
    </location>
</feature>
<dbReference type="PRINTS" id="PR00123">
    <property type="entry name" value="ATPASEA"/>
</dbReference>
<evidence type="ECO:0000256" key="2">
    <source>
        <dbReference type="ARBA" id="ARBA00006810"/>
    </source>
</evidence>
<evidence type="ECO:0000256" key="6">
    <source>
        <dbReference type="ARBA" id="ARBA00022781"/>
    </source>
</evidence>
<evidence type="ECO:0000256" key="5">
    <source>
        <dbReference type="ARBA" id="ARBA00022692"/>
    </source>
</evidence>
<keyword evidence="6" id="KW-0375">Hydrogen ion transport</keyword>
<evidence type="ECO:0000256" key="11">
    <source>
        <dbReference type="ARBA" id="ARBA00032954"/>
    </source>
</evidence>
<feature type="transmembrane region" description="Helical" evidence="12">
    <location>
        <begin position="34"/>
        <end position="56"/>
    </location>
</feature>
<dbReference type="PANTHER" id="PTHR11410:SF0">
    <property type="entry name" value="ATP SYNTHASE SUBUNIT A"/>
    <property type="match status" value="1"/>
</dbReference>
<evidence type="ECO:0000256" key="7">
    <source>
        <dbReference type="ARBA" id="ARBA00022989"/>
    </source>
</evidence>
<dbReference type="InterPro" id="IPR045083">
    <property type="entry name" value="ATP_synth_F0_asu_bact/mt"/>
</dbReference>
<keyword evidence="8" id="KW-0406">Ion transport</keyword>
<dbReference type="GO" id="GO:0045259">
    <property type="term" value="C:proton-transporting ATP synthase complex"/>
    <property type="evidence" value="ECO:0007669"/>
    <property type="project" value="UniProtKB-KW"/>
</dbReference>
<keyword evidence="9 12" id="KW-0472">Membrane</keyword>
<dbReference type="GO" id="GO:0046933">
    <property type="term" value="F:proton-transporting ATP synthase activity, rotational mechanism"/>
    <property type="evidence" value="ECO:0007669"/>
    <property type="project" value="TreeGrafter"/>
</dbReference>
<comment type="similarity">
    <text evidence="2">Belongs to the ATPase A chain family.</text>
</comment>
<dbReference type="PANTHER" id="PTHR11410">
    <property type="entry name" value="ATP SYNTHASE SUBUNIT A"/>
    <property type="match status" value="1"/>
</dbReference>
<dbReference type="EMBL" id="HBIN01024682">
    <property type="protein sequence ID" value="CAE0448463.1"/>
    <property type="molecule type" value="Transcribed_RNA"/>
</dbReference>
<dbReference type="InterPro" id="IPR000568">
    <property type="entry name" value="ATP_synth_F0_asu"/>
</dbReference>
<dbReference type="Gene3D" id="1.20.120.220">
    <property type="entry name" value="ATP synthase, F0 complex, subunit A"/>
    <property type="match status" value="1"/>
</dbReference>
<evidence type="ECO:0000256" key="8">
    <source>
        <dbReference type="ARBA" id="ARBA00023065"/>
    </source>
</evidence>
<dbReference type="Pfam" id="PF00119">
    <property type="entry name" value="ATP-synt_A"/>
    <property type="match status" value="1"/>
</dbReference>
<dbReference type="CDD" id="cd00310">
    <property type="entry name" value="ATP-synt_Fo_a_6"/>
    <property type="match status" value="1"/>
</dbReference>
<keyword evidence="7 12" id="KW-1133">Transmembrane helix</keyword>
<keyword evidence="4" id="KW-0138">CF(0)</keyword>